<keyword evidence="2" id="KW-0863">Zinc-finger</keyword>
<feature type="compositionally biased region" description="Basic residues" evidence="3">
    <location>
        <begin position="1"/>
        <end position="23"/>
    </location>
</feature>
<keyword evidence="6" id="KW-1185">Reference proteome</keyword>
<dbReference type="EMBL" id="MU004369">
    <property type="protein sequence ID" value="KAF2654120.1"/>
    <property type="molecule type" value="Genomic_DNA"/>
</dbReference>
<evidence type="ECO:0000259" key="4">
    <source>
        <dbReference type="PROSITE" id="PS50089"/>
    </source>
</evidence>
<reference evidence="5" key="1">
    <citation type="journal article" date="2020" name="Stud. Mycol.">
        <title>101 Dothideomycetes genomes: a test case for predicting lifestyles and emergence of pathogens.</title>
        <authorList>
            <person name="Haridas S."/>
            <person name="Albert R."/>
            <person name="Binder M."/>
            <person name="Bloem J."/>
            <person name="Labutti K."/>
            <person name="Salamov A."/>
            <person name="Andreopoulos B."/>
            <person name="Baker S."/>
            <person name="Barry K."/>
            <person name="Bills G."/>
            <person name="Bluhm B."/>
            <person name="Cannon C."/>
            <person name="Castanera R."/>
            <person name="Culley D."/>
            <person name="Daum C."/>
            <person name="Ezra D."/>
            <person name="Gonzalez J."/>
            <person name="Henrissat B."/>
            <person name="Kuo A."/>
            <person name="Liang C."/>
            <person name="Lipzen A."/>
            <person name="Lutzoni F."/>
            <person name="Magnuson J."/>
            <person name="Mondo S."/>
            <person name="Nolan M."/>
            <person name="Ohm R."/>
            <person name="Pangilinan J."/>
            <person name="Park H.-J."/>
            <person name="Ramirez L."/>
            <person name="Alfaro M."/>
            <person name="Sun H."/>
            <person name="Tritt A."/>
            <person name="Yoshinaga Y."/>
            <person name="Zwiers L.-H."/>
            <person name="Turgeon B."/>
            <person name="Goodwin S."/>
            <person name="Spatafora J."/>
            <person name="Crous P."/>
            <person name="Grigoriev I."/>
        </authorList>
    </citation>
    <scope>NUCLEOTIDE SEQUENCE</scope>
    <source>
        <strain evidence="5">CBS 122681</strain>
    </source>
</reference>
<dbReference type="GO" id="GO:0008270">
    <property type="term" value="F:zinc ion binding"/>
    <property type="evidence" value="ECO:0007669"/>
    <property type="project" value="UniProtKB-KW"/>
</dbReference>
<keyword evidence="2" id="KW-0479">Metal-binding</keyword>
<feature type="region of interest" description="Disordered" evidence="3">
    <location>
        <begin position="1"/>
        <end position="36"/>
    </location>
</feature>
<organism evidence="5 6">
    <name type="scientific">Lophiostoma macrostomum CBS 122681</name>
    <dbReference type="NCBI Taxonomy" id="1314788"/>
    <lineage>
        <taxon>Eukaryota</taxon>
        <taxon>Fungi</taxon>
        <taxon>Dikarya</taxon>
        <taxon>Ascomycota</taxon>
        <taxon>Pezizomycotina</taxon>
        <taxon>Dothideomycetes</taxon>
        <taxon>Pleosporomycetidae</taxon>
        <taxon>Pleosporales</taxon>
        <taxon>Lophiostomataceae</taxon>
        <taxon>Lophiostoma</taxon>
    </lineage>
</organism>
<evidence type="ECO:0000256" key="3">
    <source>
        <dbReference type="SAM" id="MobiDB-lite"/>
    </source>
</evidence>
<keyword evidence="2" id="KW-0862">Zinc</keyword>
<dbReference type="InterPro" id="IPR001841">
    <property type="entry name" value="Znf_RING"/>
</dbReference>
<evidence type="ECO:0000313" key="6">
    <source>
        <dbReference type="Proteomes" id="UP000799324"/>
    </source>
</evidence>
<gene>
    <name evidence="5" type="ORF">K491DRAFT_717408</name>
</gene>
<dbReference type="Proteomes" id="UP000799324">
    <property type="component" value="Unassembled WGS sequence"/>
</dbReference>
<dbReference type="OrthoDB" id="3687216at2759"/>
<accession>A0A6A6T2X9</accession>
<evidence type="ECO:0000313" key="5">
    <source>
        <dbReference type="EMBL" id="KAF2654120.1"/>
    </source>
</evidence>
<dbReference type="SUPFAM" id="SSF54160">
    <property type="entry name" value="Chromo domain-like"/>
    <property type="match status" value="1"/>
</dbReference>
<dbReference type="Gene3D" id="3.30.40.10">
    <property type="entry name" value="Zinc/RING finger domain, C3HC4 (zinc finger)"/>
    <property type="match status" value="1"/>
</dbReference>
<sequence length="345" mass="39569">MALTGNKRKAKKQATVPRAKRRAVTPEPSAPSEEPCPHSWKVVKVNDIAEDHDPMCRICLERFLDIEHAGETPICMLPFGHVFCGVCIESHRDQSLSCPIYRCSQLPQPETCSKCKAFVVAHPGQEHVVITIKPYEILGELKQEMKTLADDHPLFKLPSGDLKALNRFWADILKKCKNQHHDADDLAEMLDPFIVEAERVEAKKRYGEQCFEPLPATQAKYFQDRDPESQDYSSGQEPWLAAFLRQWAEAYVLECGTTEPAFKWGVLAPGQNDDNIMSMYWRVKRILGHRKDGEVWKYYVEWVGKRWPPEVMRAEDLVEQQALVSAYNEEHGIATLHNKIIELDE</sequence>
<evidence type="ECO:0000256" key="2">
    <source>
        <dbReference type="PROSITE-ProRule" id="PRU00175"/>
    </source>
</evidence>
<comment type="subunit">
    <text evidence="1">Component of the NuA4 histone acetyltransferase complex.</text>
</comment>
<evidence type="ECO:0000256" key="1">
    <source>
        <dbReference type="ARBA" id="ARBA00011353"/>
    </source>
</evidence>
<name>A0A6A6T2X9_9PLEO</name>
<dbReference type="AlphaFoldDB" id="A0A6A6T2X9"/>
<dbReference type="CDD" id="cd00024">
    <property type="entry name" value="CD_CSD"/>
    <property type="match status" value="1"/>
</dbReference>
<dbReference type="PROSITE" id="PS50089">
    <property type="entry name" value="ZF_RING_2"/>
    <property type="match status" value="1"/>
</dbReference>
<dbReference type="SUPFAM" id="SSF57850">
    <property type="entry name" value="RING/U-box"/>
    <property type="match status" value="1"/>
</dbReference>
<dbReference type="InterPro" id="IPR013083">
    <property type="entry name" value="Znf_RING/FYVE/PHD"/>
</dbReference>
<protein>
    <recommendedName>
        <fullName evidence="4">RING-type domain-containing protein</fullName>
    </recommendedName>
</protein>
<feature type="compositionally biased region" description="Low complexity" evidence="3">
    <location>
        <begin position="26"/>
        <end position="36"/>
    </location>
</feature>
<proteinExistence type="predicted"/>
<feature type="domain" description="RING-type" evidence="4">
    <location>
        <begin position="56"/>
        <end position="102"/>
    </location>
</feature>
<dbReference type="InterPro" id="IPR016197">
    <property type="entry name" value="Chromo-like_dom_sf"/>
</dbReference>